<feature type="domain" description="URB1 N-terminal" evidence="2">
    <location>
        <begin position="54"/>
        <end position="368"/>
    </location>
</feature>
<dbReference type="InterPro" id="IPR039844">
    <property type="entry name" value="URB1"/>
</dbReference>
<feature type="domain" description="URB1 central HEAT repeat" evidence="4">
    <location>
        <begin position="609"/>
        <end position="705"/>
    </location>
</feature>
<sequence length="2224" mass="249774">SKVTEFSGTTFKTMLKEPSSAMNGLKSFVSAAKKLPSSDVYDVVEGYIKISMECTEIFKLLEGEKHVETELILIFESLEMILLRTASDLSHFSMVGNAIVKKTVSGYMKLLQSSLHSTNHRFVRQCLGFLTALVSQGPEAAREVLNCIHVNKSLSGLAKRKDKQGRPDVRMAFVQFVLSFLVSGDNTTIGQVLEFKEFLPEILSTGIKEDRMSVVNLILSTLKTRVVLNKGISKTQKISFFSPVVLAHIASLYKWNGLVDVSTDDIAEEDSDRAGISAVRDLVHSFLTDLCSSCKHGISFHDASYGTAGRPGNIVLLKFLVGLKQATEDGLVADLVVSVLKVCPDLLARYFQETQYSYTPRCKSAWQENVQLLKKIYDAQPEISTIFQTAEVIPLPRLLSMIMVVSLPPVCNKPFFTQGLSLTNTAAQLTTLSMTNFILKRANRNIEYLLEKSEWHSSKGYTHGMMEELLQQYREALSKILPDITSVIAKWQSLSKKEKINDEEKNTPTEGSVTQTDDKHAAETAEIVLLKALILQIICLYQKVVPHLVSQCKFDFSKLLKGIVSDKGIREEIPPVLQYQILQLALDLPASKFSWFRIQDVADSESSGEKSVLHLLLKMFVSSSSSHLRTSTRSLILKVLKDSGVFEYTWMELEIWLNQLTRVEPNQQETVIQFLERVLGKLVSSSYTYTDKVASLVQEAAYLQDNLSNPDGETASAPVSHINDVIDMLDVIMEGSEGEMQEFGPSLSEELILQTFPFSVLVPAALEARNKLPADKGTALDRVVLEYLSAVLLDVLHCQREPLPLCLALLQYDKELVSSEPSVLPHPSIISLHAYYSKWLPPQCQEKLFKPSEGCSRELSSSSSFTALMKAAYSQGVDTLLKDAFRKKVEESLSSMMMAEYPVAVKQILLYIKSTLEIVGTLPKEMGIVPVRTLMGILLDLVTKLKDFQENTNSEPMAEKLQEGSELFLEINQLSPQEAKKEQVLLSVLGAIFKHPCLEPWFLALELSALPPHRLNPVRLKQLCTQLNEDILALLKTSTPVLKNLAHLDLVSSYMGAIEKAVLKEVLEKPSQGAKKQSKPFQALLSLHCYLDAVRLNEVISKLLLLPPESLILPRRKGTQAELSVYGHAAVQILTANSSLDRSIFLSQTHLHGLGTLFLSCSSPTLEAFVLQTLSDEPGSAKLVNKDVLLHCFRCPSHNTQAISSVLLQNCSTHLLCFEMWCLEPSNRRSFRLQGDISFYSLNCYVMVQNRTLSGIQKTVKKQVLKTLKQKLLVKLSQCVLGDATENSITQQTEALSSLIKISANVSDIRNLMNKLPTALQNVKNFERWKLIDVITEKLADFPQEKETWRKSVVTAAIKCLIASYSSYKDQTTSPSEQERSILERLCQHLSSSEDITSSEWNTFVRNGLKYRFKDHLFLNTLSSLLEVIYTDSEDHKDLVSLSTIHMMASTHSLFLPTMLDSAEEPKYSSKDALVSLLLCLVKKCPAVCTSNHFVVLLGAYGVTLSTLDQKILLLLQEYERNNVSLLKFHCRAFLWGPAAVEHHKTRKSLGASLWKQVSSDNLLALLNTDRMLQTVANFPQQRKMMTQENKGLIYTDGATKDLGNMYDPCFLLPSLSVLECVIDCLKFVSSHAMGVTVMALSSYDPKIRAAAYHVLSCFYQHLEGSQFREKSQLLYLMDMMRNGIRHPNQRLPFVMTTYVAKVAQQMLKPEDHMYVVLNRFLLSHQSLDFRRVPEFFKLFYGFDLEHKMEREWILHVLEEGMRDGQCFELGDKQGIFQILMGFGSSPLCDEHCQALIMKVLLQAARVTRAAYNLSKSCGLLTWIIQMAERKTVDQQLLSAIIDLVHVLWFTILGQKEKQMTADEKHQSSVKCLPLPLINDFLCVALTISRHLGLCVRPAKLCLLLQTLCSVLRYRKTALLLSTQAGRLTFPPQPLSSSEALSLLRCWAFLAHNTALITQIQDICEKHHLKELFVLLSFSVGKDKSQAKAHYSKAQSQRQNLAEDSETEKQQRSYLAECKTYLCGILVHWEPVIPVSEPQLVNSQHGLGASALAREAAHQHTKRCLRCLVEEPYDENRTEEFLFWAKKAVLEHKEIMNVVLDDSGWRADLLRLHHHTEVHCRSSIPSRVETFQTFTDIMMCLLEAKGNLPVLHQIVAAACQAKSRSEAGLFLLSLYVSEMWSGATATQMFLSHVSLVAKCKRQKNKSASQTSLKAICEDISSSIS</sequence>
<evidence type="ECO:0000259" key="2">
    <source>
        <dbReference type="Pfam" id="PF11707"/>
    </source>
</evidence>
<reference evidence="6" key="1">
    <citation type="journal article" date="2004" name="Nature">
        <title>Genome duplication in the teleost fish Tetraodon nigroviridis reveals the early vertebrate proto-karyotype.</title>
        <authorList>
            <person name="Jaillon O."/>
            <person name="Aury J.-M."/>
            <person name="Brunet F."/>
            <person name="Petit J.-L."/>
            <person name="Stange-Thomann N."/>
            <person name="Mauceli E."/>
            <person name="Bouneau L."/>
            <person name="Fischer C."/>
            <person name="Ozouf-Costaz C."/>
            <person name="Bernot A."/>
            <person name="Nicaud S."/>
            <person name="Jaffe D."/>
            <person name="Fisher S."/>
            <person name="Lutfalla G."/>
            <person name="Dossat C."/>
            <person name="Segurens B."/>
            <person name="Dasilva C."/>
            <person name="Salanoubat M."/>
            <person name="Levy M."/>
            <person name="Boudet N."/>
            <person name="Castellano S."/>
            <person name="Anthouard V."/>
            <person name="Jubin C."/>
            <person name="Castelli V."/>
            <person name="Katinka M."/>
            <person name="Vacherie B."/>
            <person name="Biemont C."/>
            <person name="Skalli Z."/>
            <person name="Cattolico L."/>
            <person name="Poulain J."/>
            <person name="De Berardinis V."/>
            <person name="Cruaud C."/>
            <person name="Duprat S."/>
            <person name="Brottier P."/>
            <person name="Coutanceau J.-P."/>
            <person name="Gouzy J."/>
            <person name="Parra G."/>
            <person name="Lardier G."/>
            <person name="Chapple C."/>
            <person name="McKernan K.J."/>
            <person name="McEwan P."/>
            <person name="Bosak S."/>
            <person name="Kellis M."/>
            <person name="Volff J.-N."/>
            <person name="Guigo R."/>
            <person name="Zody M.C."/>
            <person name="Mesirov J."/>
            <person name="Lindblad-Toh K."/>
            <person name="Birren B."/>
            <person name="Nusbaum C."/>
            <person name="Kahn D."/>
            <person name="Robinson-Rechavi M."/>
            <person name="Laudet V."/>
            <person name="Schachter V."/>
            <person name="Quetier F."/>
            <person name="Saurin W."/>
            <person name="Scarpelli C."/>
            <person name="Wincker P."/>
            <person name="Lander E.S."/>
            <person name="Weissenbach J."/>
            <person name="Roest Crollius H."/>
        </authorList>
    </citation>
    <scope>NUCLEOTIDE SEQUENCE [LARGE SCALE GENOMIC DNA]</scope>
</reference>
<dbReference type="InParanoid" id="H3DFS7"/>
<dbReference type="InterPro" id="IPR021714">
    <property type="entry name" value="URB1_N"/>
</dbReference>
<dbReference type="STRING" id="99883.ENSTNIP00000019371"/>
<dbReference type="GO" id="GO:0000463">
    <property type="term" value="P:maturation of LSU-rRNA from tricistronic rRNA transcript (SSU-rRNA, 5.8S rRNA, LSU-rRNA)"/>
    <property type="evidence" value="ECO:0007669"/>
    <property type="project" value="TreeGrafter"/>
</dbReference>
<dbReference type="InterPro" id="IPR032436">
    <property type="entry name" value="URB1_C"/>
</dbReference>
<dbReference type="InterPro" id="IPR059018">
    <property type="entry name" value="HEAT_URB1"/>
</dbReference>
<reference evidence="5" key="2">
    <citation type="submission" date="2025-08" db="UniProtKB">
        <authorList>
            <consortium name="Ensembl"/>
        </authorList>
    </citation>
    <scope>IDENTIFICATION</scope>
</reference>
<organism evidence="5 6">
    <name type="scientific">Tetraodon nigroviridis</name>
    <name type="common">Spotted green pufferfish</name>
    <name type="synonym">Chelonodon nigroviridis</name>
    <dbReference type="NCBI Taxonomy" id="99883"/>
    <lineage>
        <taxon>Eukaryota</taxon>
        <taxon>Metazoa</taxon>
        <taxon>Chordata</taxon>
        <taxon>Craniata</taxon>
        <taxon>Vertebrata</taxon>
        <taxon>Euteleostomi</taxon>
        <taxon>Actinopterygii</taxon>
        <taxon>Neopterygii</taxon>
        <taxon>Teleostei</taxon>
        <taxon>Neoteleostei</taxon>
        <taxon>Acanthomorphata</taxon>
        <taxon>Eupercaria</taxon>
        <taxon>Tetraodontiformes</taxon>
        <taxon>Tetradontoidea</taxon>
        <taxon>Tetraodontidae</taxon>
        <taxon>Tetraodon</taxon>
    </lineage>
</organism>
<dbReference type="Ensembl" id="ENSTNIT00000019600.1">
    <property type="protein sequence ID" value="ENSTNIP00000019371.1"/>
    <property type="gene ID" value="ENSTNIG00000016277.1"/>
</dbReference>
<dbReference type="InterPro" id="IPR019793">
    <property type="entry name" value="Peroxidases_heam-ligand_BS"/>
</dbReference>
<reference evidence="5" key="3">
    <citation type="submission" date="2025-09" db="UniProtKB">
        <authorList>
            <consortium name="Ensembl"/>
        </authorList>
    </citation>
    <scope>IDENTIFICATION</scope>
</reference>
<dbReference type="HOGENOM" id="CLU_001185_0_0_1"/>
<dbReference type="GO" id="GO:0005730">
    <property type="term" value="C:nucleolus"/>
    <property type="evidence" value="ECO:0007669"/>
    <property type="project" value="TreeGrafter"/>
</dbReference>
<dbReference type="GeneTree" id="ENSGT00390000014210"/>
<dbReference type="Pfam" id="PF11707">
    <property type="entry name" value="Npa1"/>
    <property type="match status" value="1"/>
</dbReference>
<proteinExistence type="predicted"/>
<dbReference type="PANTHER" id="PTHR13500:SF0">
    <property type="entry name" value="NUCLEOLAR PRE-RIBOSOMAL-ASSOCIATED PROTEIN 1"/>
    <property type="match status" value="1"/>
</dbReference>
<dbReference type="SUPFAM" id="SSF48371">
    <property type="entry name" value="ARM repeat"/>
    <property type="match status" value="1"/>
</dbReference>
<dbReference type="Pfam" id="PF26140">
    <property type="entry name" value="HEAT_URB1"/>
    <property type="match status" value="1"/>
</dbReference>
<keyword evidence="6" id="KW-1185">Reference proteome</keyword>
<feature type="coiled-coil region" evidence="1">
    <location>
        <begin position="1984"/>
        <end position="2011"/>
    </location>
</feature>
<keyword evidence="1" id="KW-0175">Coiled coil</keyword>
<evidence type="ECO:0000313" key="6">
    <source>
        <dbReference type="Proteomes" id="UP000007303"/>
    </source>
</evidence>
<protein>
    <submittedName>
        <fullName evidence="5">URB1 ribosome biogenesis homolog</fullName>
    </submittedName>
</protein>
<evidence type="ECO:0000256" key="1">
    <source>
        <dbReference type="SAM" id="Coils"/>
    </source>
</evidence>
<dbReference type="PANTHER" id="PTHR13500">
    <property type="entry name" value="NUCLEOLAR PRERIBOSOMAL-ASSOCIATED PROTEIN 1"/>
    <property type="match status" value="1"/>
</dbReference>
<feature type="domain" description="URB1 C-terminal" evidence="3">
    <location>
        <begin position="1635"/>
        <end position="1823"/>
    </location>
</feature>
<evidence type="ECO:0000259" key="4">
    <source>
        <dbReference type="Pfam" id="PF26140"/>
    </source>
</evidence>
<dbReference type="GO" id="GO:0000466">
    <property type="term" value="P:maturation of 5.8S rRNA from tricistronic rRNA transcript (SSU-rRNA, 5.8S rRNA, LSU-rRNA)"/>
    <property type="evidence" value="ECO:0007669"/>
    <property type="project" value="TreeGrafter"/>
</dbReference>
<evidence type="ECO:0000259" key="3">
    <source>
        <dbReference type="Pfam" id="PF16201"/>
    </source>
</evidence>
<accession>H3DFS7</accession>
<dbReference type="PROSITE" id="PS00435">
    <property type="entry name" value="PEROXIDASE_1"/>
    <property type="match status" value="1"/>
</dbReference>
<dbReference type="OMA" id="VVWVWQS"/>
<evidence type="ECO:0000313" key="5">
    <source>
        <dbReference type="Ensembl" id="ENSTNIP00000019371.1"/>
    </source>
</evidence>
<dbReference type="InterPro" id="IPR016024">
    <property type="entry name" value="ARM-type_fold"/>
</dbReference>
<name>H3DFS7_TETNG</name>
<dbReference type="Pfam" id="PF16201">
    <property type="entry name" value="NopRA1"/>
    <property type="match status" value="1"/>
</dbReference>
<dbReference type="Proteomes" id="UP000007303">
    <property type="component" value="Unassembled WGS sequence"/>
</dbReference>